<accession>A0A8J6TGT4</accession>
<keyword evidence="2" id="KW-0805">Transcription regulation</keyword>
<dbReference type="NCBIfam" id="TIGR02937">
    <property type="entry name" value="sigma70-ECF"/>
    <property type="match status" value="1"/>
</dbReference>
<dbReference type="SUPFAM" id="SSF88946">
    <property type="entry name" value="Sigma2 domain of RNA polymerase sigma factors"/>
    <property type="match status" value="1"/>
</dbReference>
<evidence type="ECO:0000313" key="8">
    <source>
        <dbReference type="Proteomes" id="UP000614424"/>
    </source>
</evidence>
<dbReference type="InterPro" id="IPR039425">
    <property type="entry name" value="RNA_pol_sigma-70-like"/>
</dbReference>
<comment type="similarity">
    <text evidence="1">Belongs to the sigma-70 factor family. ECF subfamily.</text>
</comment>
<dbReference type="Gene3D" id="1.10.1740.10">
    <property type="match status" value="1"/>
</dbReference>
<evidence type="ECO:0000256" key="1">
    <source>
        <dbReference type="ARBA" id="ARBA00010641"/>
    </source>
</evidence>
<gene>
    <name evidence="7" type="ORF">H8E41_10935</name>
</gene>
<dbReference type="GO" id="GO:0003677">
    <property type="term" value="F:DNA binding"/>
    <property type="evidence" value="ECO:0007669"/>
    <property type="project" value="InterPro"/>
</dbReference>
<dbReference type="PANTHER" id="PTHR43133">
    <property type="entry name" value="RNA POLYMERASE ECF-TYPE SIGMA FACTO"/>
    <property type="match status" value="1"/>
</dbReference>
<evidence type="ECO:0000259" key="5">
    <source>
        <dbReference type="Pfam" id="PF04542"/>
    </source>
</evidence>
<comment type="caution">
    <text evidence="7">The sequence shown here is derived from an EMBL/GenBank/DDBJ whole genome shotgun (WGS) entry which is preliminary data.</text>
</comment>
<dbReference type="PANTHER" id="PTHR43133:SF51">
    <property type="entry name" value="RNA POLYMERASE SIGMA FACTOR"/>
    <property type="match status" value="1"/>
</dbReference>
<dbReference type="AlphaFoldDB" id="A0A8J6TGT4"/>
<keyword evidence="3" id="KW-0731">Sigma factor</keyword>
<evidence type="ECO:0000313" key="7">
    <source>
        <dbReference type="EMBL" id="MBC8318410.1"/>
    </source>
</evidence>
<dbReference type="InterPro" id="IPR007627">
    <property type="entry name" value="RNA_pol_sigma70_r2"/>
</dbReference>
<dbReference type="Gene3D" id="1.10.10.10">
    <property type="entry name" value="Winged helix-like DNA-binding domain superfamily/Winged helix DNA-binding domain"/>
    <property type="match status" value="1"/>
</dbReference>
<dbReference type="Pfam" id="PF04542">
    <property type="entry name" value="Sigma70_r2"/>
    <property type="match status" value="1"/>
</dbReference>
<dbReference type="InterPro" id="IPR013324">
    <property type="entry name" value="RNA_pol_sigma_r3/r4-like"/>
</dbReference>
<dbReference type="Pfam" id="PF08281">
    <property type="entry name" value="Sigma70_r4_2"/>
    <property type="match status" value="1"/>
</dbReference>
<keyword evidence="4" id="KW-0804">Transcription</keyword>
<evidence type="ECO:0000256" key="2">
    <source>
        <dbReference type="ARBA" id="ARBA00023015"/>
    </source>
</evidence>
<dbReference type="EMBL" id="JACNJZ010000156">
    <property type="protein sequence ID" value="MBC8318410.1"/>
    <property type="molecule type" value="Genomic_DNA"/>
</dbReference>
<dbReference type="InterPro" id="IPR036388">
    <property type="entry name" value="WH-like_DNA-bd_sf"/>
</dbReference>
<dbReference type="InterPro" id="IPR013325">
    <property type="entry name" value="RNA_pol_sigma_r2"/>
</dbReference>
<name>A0A8J6TGT4_9BACT</name>
<feature type="domain" description="RNA polymerase sigma-70 region 2" evidence="5">
    <location>
        <begin position="28"/>
        <end position="95"/>
    </location>
</feature>
<dbReference type="InterPro" id="IPR014284">
    <property type="entry name" value="RNA_pol_sigma-70_dom"/>
</dbReference>
<reference evidence="7 8" key="1">
    <citation type="submission" date="2020-08" db="EMBL/GenBank/DDBJ databases">
        <title>Bridging the membrane lipid divide: bacteria of the FCB group superphylum have the potential to synthesize archaeal ether lipids.</title>
        <authorList>
            <person name="Villanueva L."/>
            <person name="Von Meijenfeldt F.A.B."/>
            <person name="Westbye A.B."/>
            <person name="Yadav S."/>
            <person name="Hopmans E.C."/>
            <person name="Dutilh B.E."/>
            <person name="Sinninghe Damste J.S."/>
        </authorList>
    </citation>
    <scope>NUCLEOTIDE SEQUENCE [LARGE SCALE GENOMIC DNA]</scope>
    <source>
        <strain evidence="7">NIOZ-UU47</strain>
    </source>
</reference>
<dbReference type="GO" id="GO:0006352">
    <property type="term" value="P:DNA-templated transcription initiation"/>
    <property type="evidence" value="ECO:0007669"/>
    <property type="project" value="InterPro"/>
</dbReference>
<evidence type="ECO:0000259" key="6">
    <source>
        <dbReference type="Pfam" id="PF08281"/>
    </source>
</evidence>
<protein>
    <submittedName>
        <fullName evidence="7">Sigma-70 family RNA polymerase sigma factor</fullName>
    </submittedName>
</protein>
<organism evidence="7 8">
    <name type="scientific">Candidatus Desulfobia pelagia</name>
    <dbReference type="NCBI Taxonomy" id="2841692"/>
    <lineage>
        <taxon>Bacteria</taxon>
        <taxon>Pseudomonadati</taxon>
        <taxon>Thermodesulfobacteriota</taxon>
        <taxon>Desulfobulbia</taxon>
        <taxon>Desulfobulbales</taxon>
        <taxon>Desulfobulbaceae</taxon>
        <taxon>Candidatus Desulfobia</taxon>
    </lineage>
</organism>
<feature type="domain" description="RNA polymerase sigma factor 70 region 4 type 2" evidence="6">
    <location>
        <begin position="131"/>
        <end position="182"/>
    </location>
</feature>
<dbReference type="SUPFAM" id="SSF88659">
    <property type="entry name" value="Sigma3 and sigma4 domains of RNA polymerase sigma factors"/>
    <property type="match status" value="1"/>
</dbReference>
<evidence type="ECO:0000256" key="4">
    <source>
        <dbReference type="ARBA" id="ARBA00023163"/>
    </source>
</evidence>
<sequence>MRNKDMAEETTELVQSFLGGDTQAFNRLVLLYQTKIYNLCLNYVKAPEEANDLAQDIFITAYRALPKLREQNKFGAWLYQIAVNHCRNRYKRLSRRGFFTNRSLDDPDTYLQVTGDESPETHLEKNDIIQSVRASIDALGGAEKEILILRDLQELSYDEISGILDIPLGTVKSKLNRARSSLKDRLKKIQHLL</sequence>
<dbReference type="InterPro" id="IPR013249">
    <property type="entry name" value="RNA_pol_sigma70_r4_t2"/>
</dbReference>
<dbReference type="CDD" id="cd06171">
    <property type="entry name" value="Sigma70_r4"/>
    <property type="match status" value="1"/>
</dbReference>
<dbReference type="Proteomes" id="UP000614424">
    <property type="component" value="Unassembled WGS sequence"/>
</dbReference>
<dbReference type="GO" id="GO:0016987">
    <property type="term" value="F:sigma factor activity"/>
    <property type="evidence" value="ECO:0007669"/>
    <property type="project" value="UniProtKB-KW"/>
</dbReference>
<evidence type="ECO:0000256" key="3">
    <source>
        <dbReference type="ARBA" id="ARBA00023082"/>
    </source>
</evidence>
<proteinExistence type="inferred from homology"/>